<protein>
    <submittedName>
        <fullName evidence="1">Uncharacterized protein</fullName>
    </submittedName>
</protein>
<reference evidence="1" key="2">
    <citation type="submission" date="2025-08" db="UniProtKB">
        <authorList>
            <consortium name="Ensembl"/>
        </authorList>
    </citation>
    <scope>IDENTIFICATION</scope>
</reference>
<dbReference type="Ensembl" id="ENSMUNT00000031298.1">
    <property type="protein sequence ID" value="ENSMUNP00000027390.1"/>
    <property type="gene ID" value="ENSMUNG00000018516.1"/>
</dbReference>
<organism evidence="1 2">
    <name type="scientific">Melopsittacus undulatus</name>
    <name type="common">Budgerigar</name>
    <name type="synonym">Psittacus undulatus</name>
    <dbReference type="NCBI Taxonomy" id="13146"/>
    <lineage>
        <taxon>Eukaryota</taxon>
        <taxon>Metazoa</taxon>
        <taxon>Chordata</taxon>
        <taxon>Craniata</taxon>
        <taxon>Vertebrata</taxon>
        <taxon>Euteleostomi</taxon>
        <taxon>Archelosauria</taxon>
        <taxon>Archosauria</taxon>
        <taxon>Dinosauria</taxon>
        <taxon>Saurischia</taxon>
        <taxon>Theropoda</taxon>
        <taxon>Coelurosauria</taxon>
        <taxon>Aves</taxon>
        <taxon>Neognathae</taxon>
        <taxon>Neoaves</taxon>
        <taxon>Telluraves</taxon>
        <taxon>Australaves</taxon>
        <taxon>Psittaciformes</taxon>
        <taxon>Psittaculidae</taxon>
        <taxon>Melopsittacus</taxon>
    </lineage>
</organism>
<evidence type="ECO:0000313" key="1">
    <source>
        <dbReference type="Ensembl" id="ENSMUNP00000027390.1"/>
    </source>
</evidence>
<name>A0A8V5FRB3_MELUD</name>
<evidence type="ECO:0000313" key="2">
    <source>
        <dbReference type="Proteomes" id="UP000694405"/>
    </source>
</evidence>
<dbReference type="AlphaFoldDB" id="A0A8V5FRB3"/>
<proteinExistence type="predicted"/>
<sequence>LPSGVSTEPHSLVDKDVMWDSVKCFAQVQVDDDNCSTPVHHFCSSVIEDHQIGQAGFSPSKDCSGRTRGNELKLKLFQRLEEEKGISFSKSNFLSCFQTQINQSPNSRLPK</sequence>
<accession>A0A8V5FRB3</accession>
<dbReference type="Proteomes" id="UP000694405">
    <property type="component" value="Chromosome 2"/>
</dbReference>
<keyword evidence="2" id="KW-1185">Reference proteome</keyword>
<reference evidence="1" key="1">
    <citation type="submission" date="2020-03" db="EMBL/GenBank/DDBJ databases">
        <title>Melopsittacus undulatus (budgerigar) genome, bMelUnd1, maternal haplotype with Z.</title>
        <authorList>
            <person name="Gedman G."/>
            <person name="Mountcastle J."/>
            <person name="Haase B."/>
            <person name="Formenti G."/>
            <person name="Wright T."/>
            <person name="Apodaca J."/>
            <person name="Pelan S."/>
            <person name="Chow W."/>
            <person name="Rhie A."/>
            <person name="Howe K."/>
            <person name="Fedrigo O."/>
            <person name="Jarvis E.D."/>
        </authorList>
    </citation>
    <scope>NUCLEOTIDE SEQUENCE [LARGE SCALE GENOMIC DNA]</scope>
</reference>
<reference evidence="1" key="3">
    <citation type="submission" date="2025-09" db="UniProtKB">
        <authorList>
            <consortium name="Ensembl"/>
        </authorList>
    </citation>
    <scope>IDENTIFICATION</scope>
</reference>